<organism evidence="2 3">
    <name type="scientific">Leptospira yanagawae serovar Saopaulo str. Sao Paulo = ATCC 700523</name>
    <dbReference type="NCBI Taxonomy" id="1249483"/>
    <lineage>
        <taxon>Bacteria</taxon>
        <taxon>Pseudomonadati</taxon>
        <taxon>Spirochaetota</taxon>
        <taxon>Spirochaetia</taxon>
        <taxon>Leptospirales</taxon>
        <taxon>Leptospiraceae</taxon>
        <taxon>Leptospira</taxon>
    </lineage>
</organism>
<evidence type="ECO:0000256" key="1">
    <source>
        <dbReference type="SAM" id="Phobius"/>
    </source>
</evidence>
<dbReference type="InterPro" id="IPR011435">
    <property type="entry name" value="UmpAB"/>
</dbReference>
<keyword evidence="1" id="KW-1133">Transmembrane helix</keyword>
<feature type="transmembrane region" description="Helical" evidence="1">
    <location>
        <begin position="470"/>
        <end position="491"/>
    </location>
</feature>
<evidence type="ECO:0000313" key="2">
    <source>
        <dbReference type="EMBL" id="EOQ87348.1"/>
    </source>
</evidence>
<dbReference type="AlphaFoldDB" id="A0A5E8H9F4"/>
<feature type="transmembrane region" description="Helical" evidence="1">
    <location>
        <begin position="207"/>
        <end position="229"/>
    </location>
</feature>
<feature type="transmembrane region" description="Helical" evidence="1">
    <location>
        <begin position="512"/>
        <end position="531"/>
    </location>
</feature>
<accession>A0A5E8H9F4</accession>
<feature type="transmembrane region" description="Helical" evidence="1">
    <location>
        <begin position="150"/>
        <end position="171"/>
    </location>
</feature>
<feature type="transmembrane region" description="Helical" evidence="1">
    <location>
        <begin position="360"/>
        <end position="380"/>
    </location>
</feature>
<feature type="transmembrane region" description="Helical" evidence="1">
    <location>
        <begin position="537"/>
        <end position="553"/>
    </location>
</feature>
<feature type="transmembrane region" description="Helical" evidence="1">
    <location>
        <begin position="98"/>
        <end position="117"/>
    </location>
</feature>
<feature type="transmembrane region" description="Helical" evidence="1">
    <location>
        <begin position="241"/>
        <end position="263"/>
    </location>
</feature>
<proteinExistence type="predicted"/>
<keyword evidence="1" id="KW-0812">Transmembrane</keyword>
<sequence>MARNEKEESIQIGFREALALILPYFRKKIWIQFRSVIWIVLYLTLFQLLVLRVPIKEAGLITLGIVSVIIGLSFFLEGLFLGLMPLGEALGLKLPQKLGIVSIMAFSILLGMGATLAEPAIAILKACGSKVTPWEAPLLYYLLNEGSDTLYISIATGVGISVLLGMLRFLYGFSLSKVLIPSILLLLGVSIFAYFDENLKYISGLAWDSGAVTTGPVTVPLVVALGIGISKVSEKNEQSSAYGVVTLASLFPILSVFLVGIYFSMQVPKPMLEGEFFQKEIHSTKGKFLLGGKTKDFETNQKTSSTTPNSLKKIPKGIGNHIYDAFMIALRAILPLSIFLIVVLYLVLKEKIPYPEEVRLGILFSVIGLTIFNFGIMFGLNQLGDQVGWKLPSTFRSIELTDSTKYIQNFNPKAVFTALNEEGKEEKFFYLKERKSYTEIPYREENWDQSKKVYEFTPIHGPIFGKEDNLLGYGIVLVFAFVLGYSATLAEPALSALGNAVEETTVGTFRKSLLIQSVAIGVGFGTLIGILKIILEIPIVWILVPVYLFLLLLNRLSKPEFIEIAWDSAGVTTGPITVPLVIAMGLGIGNQLGTTDGFGILACASAFPILTVLVMGILVENSRKLSLDDSEQKQK</sequence>
<gene>
    <name evidence="2" type="ORF">LEP1GSC202_3619</name>
</gene>
<feature type="transmembrane region" description="Helical" evidence="1">
    <location>
        <begin position="598"/>
        <end position="619"/>
    </location>
</feature>
<feature type="transmembrane region" description="Helical" evidence="1">
    <location>
        <begin position="178"/>
        <end position="195"/>
    </location>
</feature>
<name>A0A5E8H9F4_9LEPT</name>
<dbReference type="RefSeq" id="WP_015679011.1">
    <property type="nucleotide sequence ID" value="NZ_AOGX02000039.1"/>
</dbReference>
<feature type="transmembrane region" description="Helical" evidence="1">
    <location>
        <begin position="36"/>
        <end position="55"/>
    </location>
</feature>
<keyword evidence="1" id="KW-0472">Membrane</keyword>
<dbReference type="Pfam" id="PF07556">
    <property type="entry name" value="DUF1538"/>
    <property type="match status" value="2"/>
</dbReference>
<feature type="transmembrane region" description="Helical" evidence="1">
    <location>
        <begin position="61"/>
        <end position="86"/>
    </location>
</feature>
<protein>
    <submittedName>
        <fullName evidence="2">PF07556 family protein</fullName>
    </submittedName>
</protein>
<comment type="caution">
    <text evidence="2">The sequence shown here is derived from an EMBL/GenBank/DDBJ whole genome shotgun (WGS) entry which is preliminary data.</text>
</comment>
<reference evidence="2 3" key="1">
    <citation type="submission" date="2013-04" db="EMBL/GenBank/DDBJ databases">
        <authorList>
            <person name="Harkins D.M."/>
            <person name="Durkin A.S."/>
            <person name="Brinkac L.M."/>
            <person name="Haft D.H."/>
            <person name="Selengut J.D."/>
            <person name="Sanka R."/>
            <person name="DePew J."/>
            <person name="Purushe J."/>
            <person name="Hartskeerl R.A."/>
            <person name="Ahmed A."/>
            <person name="van der Linden H."/>
            <person name="Goris M.G.A."/>
            <person name="Vinetz J.M."/>
            <person name="Sutton G.G."/>
            <person name="Nierman W.C."/>
            <person name="Fouts D.E."/>
        </authorList>
    </citation>
    <scope>NUCLEOTIDE SEQUENCE [LARGE SCALE GENOMIC DNA]</scope>
    <source>
        <strain evidence="2 3">Sao Paulo</strain>
    </source>
</reference>
<feature type="transmembrane region" description="Helical" evidence="1">
    <location>
        <begin position="325"/>
        <end position="348"/>
    </location>
</feature>
<dbReference type="Proteomes" id="UP000013996">
    <property type="component" value="Unassembled WGS sequence"/>
</dbReference>
<feature type="transmembrane region" description="Helical" evidence="1">
    <location>
        <begin position="565"/>
        <end position="586"/>
    </location>
</feature>
<evidence type="ECO:0000313" key="3">
    <source>
        <dbReference type="Proteomes" id="UP000013996"/>
    </source>
</evidence>
<dbReference type="OrthoDB" id="9805989at2"/>
<dbReference type="STRING" id="1249483.LEP1GSC202_3619"/>
<dbReference type="EMBL" id="AOGX02000039">
    <property type="protein sequence ID" value="EOQ87348.1"/>
    <property type="molecule type" value="Genomic_DNA"/>
</dbReference>